<dbReference type="STRING" id="1116472.MGMO_4c00060"/>
<keyword evidence="1" id="KW-0812">Transmembrane</keyword>
<dbReference type="eggNOG" id="COG3594">
    <property type="taxonomic scope" value="Bacteria"/>
</dbReference>
<dbReference type="InterPro" id="IPR052734">
    <property type="entry name" value="Nod_factor_acetyltransferase"/>
</dbReference>
<feature type="domain" description="Acyltransferase 3" evidence="2">
    <location>
        <begin position="5"/>
        <end position="255"/>
    </location>
</feature>
<evidence type="ECO:0000256" key="1">
    <source>
        <dbReference type="SAM" id="Phobius"/>
    </source>
</evidence>
<feature type="transmembrane region" description="Helical" evidence="1">
    <location>
        <begin position="248"/>
        <end position="267"/>
    </location>
</feature>
<gene>
    <name evidence="3" type="ORF">MGMO_4c00060</name>
</gene>
<dbReference type="GO" id="GO:0016747">
    <property type="term" value="F:acyltransferase activity, transferring groups other than amino-acyl groups"/>
    <property type="evidence" value="ECO:0007669"/>
    <property type="project" value="InterPro"/>
</dbReference>
<dbReference type="Proteomes" id="UP000017842">
    <property type="component" value="Unassembled WGS sequence"/>
</dbReference>
<name>V5C1Z1_9GAMM</name>
<keyword evidence="3" id="KW-0808">Transferase</keyword>
<keyword evidence="4" id="KW-1185">Reference proteome</keyword>
<dbReference type="InterPro" id="IPR002656">
    <property type="entry name" value="Acyl_transf_3_dom"/>
</dbReference>
<organism evidence="3 4">
    <name type="scientific">Methyloglobulus morosus KoM1</name>
    <dbReference type="NCBI Taxonomy" id="1116472"/>
    <lineage>
        <taxon>Bacteria</taxon>
        <taxon>Pseudomonadati</taxon>
        <taxon>Pseudomonadota</taxon>
        <taxon>Gammaproteobacteria</taxon>
        <taxon>Methylococcales</taxon>
        <taxon>Methylococcaceae</taxon>
        <taxon>Methyloglobulus</taxon>
    </lineage>
</organism>
<keyword evidence="1" id="KW-0472">Membrane</keyword>
<keyword evidence="3" id="KW-0012">Acyltransferase</keyword>
<dbReference type="RefSeq" id="WP_023492977.1">
    <property type="nucleotide sequence ID" value="NZ_AYLO01000004.1"/>
</dbReference>
<accession>V5C1Z1</accession>
<feature type="transmembrane region" description="Helical" evidence="1">
    <location>
        <begin position="287"/>
        <end position="308"/>
    </location>
</feature>
<feature type="transmembrane region" description="Helical" evidence="1">
    <location>
        <begin position="118"/>
        <end position="138"/>
    </location>
</feature>
<evidence type="ECO:0000259" key="2">
    <source>
        <dbReference type="Pfam" id="PF01757"/>
    </source>
</evidence>
<dbReference type="Pfam" id="PF01757">
    <property type="entry name" value="Acyl_transf_3"/>
    <property type="match status" value="1"/>
</dbReference>
<evidence type="ECO:0000313" key="4">
    <source>
        <dbReference type="Proteomes" id="UP000017842"/>
    </source>
</evidence>
<sequence>MRLFWLDNLKAFGVFLVVFGHLIPESYLKQYIYSFHVPLFFFISGFLFDRTKYSFKQYLRKKLNTLLVPYFCFAIFSYLFWFFVVRNFSISGKSLAVNSLKPLIGILYAVGSDSWRDILNPALWFLPCLFVVEVIFYFIKNKYFLLIFAVLGYFVAYSSFRLPWSVDVAQTAIIFYGIGYFYKDRWCTYKNLPFLLVLHLVFCFTNGRVDMNNMIYGNIFNFYIAAYSGILFWLIISKILGRNKICEYIGSNAIIFIGLIGTTWFVIRGGVYIISGVKLESLSVSSSIIASLLQIVLTIPAIFIINRWMPFILGKRKYAAG</sequence>
<keyword evidence="1" id="KW-1133">Transmembrane helix</keyword>
<dbReference type="PANTHER" id="PTHR37312">
    <property type="entry name" value="MEMBRANE-BOUND ACYLTRANSFERASE YKRP-RELATED"/>
    <property type="match status" value="1"/>
</dbReference>
<feature type="transmembrane region" description="Helical" evidence="1">
    <location>
        <begin position="30"/>
        <end position="48"/>
    </location>
</feature>
<protein>
    <submittedName>
        <fullName evidence="3">Acyltransferase</fullName>
    </submittedName>
</protein>
<dbReference type="AlphaFoldDB" id="V5C1Z1"/>
<feature type="transmembrane region" description="Helical" evidence="1">
    <location>
        <begin position="215"/>
        <end position="236"/>
    </location>
</feature>
<proteinExistence type="predicted"/>
<feature type="transmembrane region" description="Helical" evidence="1">
    <location>
        <begin position="143"/>
        <end position="160"/>
    </location>
</feature>
<comment type="caution">
    <text evidence="3">The sequence shown here is derived from an EMBL/GenBank/DDBJ whole genome shotgun (WGS) entry which is preliminary data.</text>
</comment>
<dbReference type="EMBL" id="AYLO01000004">
    <property type="protein sequence ID" value="ESS74094.1"/>
    <property type="molecule type" value="Genomic_DNA"/>
</dbReference>
<dbReference type="OrthoDB" id="9814956at2"/>
<feature type="transmembrane region" description="Helical" evidence="1">
    <location>
        <begin position="68"/>
        <end position="85"/>
    </location>
</feature>
<reference evidence="3 4" key="1">
    <citation type="journal article" date="2013" name="Genome Announc.">
        <title>Draft Genome Sequence of the Methanotrophic Gammaproteobacterium Methyloglobulus morosus DSM 22980 Strain KoM1.</title>
        <authorList>
            <person name="Poehlein A."/>
            <person name="Deutzmann J.S."/>
            <person name="Daniel R."/>
            <person name="Simeonova D.D."/>
        </authorList>
    </citation>
    <scope>NUCLEOTIDE SEQUENCE [LARGE SCALE GENOMIC DNA]</scope>
    <source>
        <strain evidence="3 4">KoM1</strain>
    </source>
</reference>
<evidence type="ECO:0000313" key="3">
    <source>
        <dbReference type="EMBL" id="ESS74094.1"/>
    </source>
</evidence>
<dbReference type="PANTHER" id="PTHR37312:SF1">
    <property type="entry name" value="MEMBRANE-BOUND ACYLTRANSFERASE YKRP-RELATED"/>
    <property type="match status" value="1"/>
</dbReference>